<name>A0A7S0N6Y8_9CHLO</name>
<proteinExistence type="inferred from homology"/>
<feature type="region of interest" description="Disordered" evidence="3">
    <location>
        <begin position="1"/>
        <end position="43"/>
    </location>
</feature>
<evidence type="ECO:0000313" key="4">
    <source>
        <dbReference type="EMBL" id="CAD8661990.1"/>
    </source>
</evidence>
<keyword evidence="2" id="KW-0175">Coiled coil</keyword>
<dbReference type="GO" id="GO:0019905">
    <property type="term" value="F:syntaxin binding"/>
    <property type="evidence" value="ECO:0007669"/>
    <property type="project" value="InterPro"/>
</dbReference>
<evidence type="ECO:0008006" key="5">
    <source>
        <dbReference type="Google" id="ProtNLM"/>
    </source>
</evidence>
<sequence length="387" mass="43630">MDSSSRQDAGPEASVATQDALRAPNEAEAVDGGNKDRSPEMGNLLEKKILELEVTSTTGKGKGKAKLSKQDVVMILNDEEKSNDEKAGAIVTLMAEAKDSNSKALAKELQAVQRTGDLASEKRDKALAELHRVNTVKEKLEALCRELQKQNKLIHEESKRAAQEDQEKRKELSARFQDTVTEINTRLTQQGEERTKQIQENDALRDKLIEFGEKLEAREAMHANELKAKSLEAELYMKRLEQEVAVNHESQLKLEAYTEQASFLTKTEAELRSQLATYRDKFEGFQEMLTTSHEAFQSFKNDIEMMSKKIKKLEKENLGLREKTAKSDMAMIQLLDEKTTFAQRAEEQTKKNKALEGLCRSLQAERKKPTVEAADDVPKENNSANSN</sequence>
<evidence type="ECO:0000256" key="3">
    <source>
        <dbReference type="SAM" id="MobiDB-lite"/>
    </source>
</evidence>
<reference evidence="4" key="1">
    <citation type="submission" date="2021-01" db="EMBL/GenBank/DDBJ databases">
        <authorList>
            <person name="Corre E."/>
            <person name="Pelletier E."/>
            <person name="Niang G."/>
            <person name="Scheremetjew M."/>
            <person name="Finn R."/>
            <person name="Kale V."/>
            <person name="Holt S."/>
            <person name="Cochrane G."/>
            <person name="Meng A."/>
            <person name="Brown T."/>
            <person name="Cohen L."/>
        </authorList>
    </citation>
    <scope>NUCLEOTIDE SEQUENCE</scope>
    <source>
        <strain evidence="4">CCMP722</strain>
    </source>
</reference>
<dbReference type="InterPro" id="IPR026183">
    <property type="entry name" value="Taxilin_fam"/>
</dbReference>
<dbReference type="EMBL" id="HBFA01013517">
    <property type="protein sequence ID" value="CAD8661990.1"/>
    <property type="molecule type" value="Transcribed_RNA"/>
</dbReference>
<dbReference type="Pfam" id="PF09728">
    <property type="entry name" value="Taxilin"/>
    <property type="match status" value="1"/>
</dbReference>
<comment type="similarity">
    <text evidence="1">Belongs to the taxilin family.</text>
</comment>
<feature type="region of interest" description="Disordered" evidence="3">
    <location>
        <begin position="361"/>
        <end position="387"/>
    </location>
</feature>
<feature type="coiled-coil region" evidence="2">
    <location>
        <begin position="130"/>
        <end position="175"/>
    </location>
</feature>
<protein>
    <recommendedName>
        <fullName evidence="5">Alpha-taxilin</fullName>
    </recommendedName>
</protein>
<dbReference type="PANTHER" id="PTHR16127:SF13">
    <property type="entry name" value="GH01188P"/>
    <property type="match status" value="1"/>
</dbReference>
<evidence type="ECO:0000256" key="1">
    <source>
        <dbReference type="ARBA" id="ARBA00009550"/>
    </source>
</evidence>
<accession>A0A7S0N6Y8</accession>
<organism evidence="4">
    <name type="scientific">Pyramimonas obovata</name>
    <dbReference type="NCBI Taxonomy" id="1411642"/>
    <lineage>
        <taxon>Eukaryota</taxon>
        <taxon>Viridiplantae</taxon>
        <taxon>Chlorophyta</taxon>
        <taxon>Pyramimonadophyceae</taxon>
        <taxon>Pyramimonadales</taxon>
        <taxon>Pyramimonadaceae</taxon>
        <taxon>Pyramimonas</taxon>
        <taxon>Pyramimonas incertae sedis</taxon>
    </lineage>
</organism>
<feature type="compositionally biased region" description="Basic and acidic residues" evidence="3">
    <location>
        <begin position="33"/>
        <end position="43"/>
    </location>
</feature>
<gene>
    <name evidence="4" type="ORF">POBO1169_LOCUS7033</name>
</gene>
<dbReference type="PANTHER" id="PTHR16127">
    <property type="entry name" value="TAXILIN"/>
    <property type="match status" value="1"/>
</dbReference>
<evidence type="ECO:0000256" key="2">
    <source>
        <dbReference type="SAM" id="Coils"/>
    </source>
</evidence>
<dbReference type="AlphaFoldDB" id="A0A7S0N6Y8"/>